<dbReference type="EMBL" id="JAINUF010000026">
    <property type="protein sequence ID" value="KAJ8332470.1"/>
    <property type="molecule type" value="Genomic_DNA"/>
</dbReference>
<keyword evidence="3" id="KW-1185">Reference proteome</keyword>
<gene>
    <name evidence="2" type="ORF">SKAU_G00426430</name>
</gene>
<evidence type="ECO:0000313" key="3">
    <source>
        <dbReference type="Proteomes" id="UP001152622"/>
    </source>
</evidence>
<feature type="compositionally biased region" description="Basic residues" evidence="1">
    <location>
        <begin position="355"/>
        <end position="366"/>
    </location>
</feature>
<reference evidence="2" key="1">
    <citation type="journal article" date="2023" name="Science">
        <title>Genome structures resolve the early diversification of teleost fishes.</title>
        <authorList>
            <person name="Parey E."/>
            <person name="Louis A."/>
            <person name="Montfort J."/>
            <person name="Bouchez O."/>
            <person name="Roques C."/>
            <person name="Iampietro C."/>
            <person name="Lluch J."/>
            <person name="Castinel A."/>
            <person name="Donnadieu C."/>
            <person name="Desvignes T."/>
            <person name="Floi Bucao C."/>
            <person name="Jouanno E."/>
            <person name="Wen M."/>
            <person name="Mejri S."/>
            <person name="Dirks R."/>
            <person name="Jansen H."/>
            <person name="Henkel C."/>
            <person name="Chen W.J."/>
            <person name="Zahm M."/>
            <person name="Cabau C."/>
            <person name="Klopp C."/>
            <person name="Thompson A.W."/>
            <person name="Robinson-Rechavi M."/>
            <person name="Braasch I."/>
            <person name="Lecointre G."/>
            <person name="Bobe J."/>
            <person name="Postlethwait J.H."/>
            <person name="Berthelot C."/>
            <person name="Roest Crollius H."/>
            <person name="Guiguen Y."/>
        </authorList>
    </citation>
    <scope>NUCLEOTIDE SEQUENCE</scope>
    <source>
        <strain evidence="2">WJC10195</strain>
    </source>
</reference>
<evidence type="ECO:0000313" key="2">
    <source>
        <dbReference type="EMBL" id="KAJ8332470.1"/>
    </source>
</evidence>
<proteinExistence type="predicted"/>
<feature type="compositionally biased region" description="Basic and acidic residues" evidence="1">
    <location>
        <begin position="335"/>
        <end position="354"/>
    </location>
</feature>
<name>A0A9Q1E5J3_SYNKA</name>
<dbReference type="Proteomes" id="UP001152622">
    <property type="component" value="Unassembled WGS sequence"/>
</dbReference>
<evidence type="ECO:0000256" key="1">
    <source>
        <dbReference type="SAM" id="MobiDB-lite"/>
    </source>
</evidence>
<sequence>MVVKNKGDPAVIKLPIRDKATATYTELVVPKRRHVLFLTVDKSLFHDKSSDCYREDLRFCFILNLEEEEVEGFLDIPIHSHVPVPREAISRVISGLGSARRKTKLSKLFRSGACGCTSSGGTHGLCRYECLASYCCFYNESEKHPFLVSTANDSEPFTRMFPQLAKLERLARETRSRYHSSQGHKLFDKISTMVYTTLTGGQFRGPDTVDSMYGELDKFAPGGRLNPLKVYDQAFIRYMFSETLKVGRLFQASTTFNYVIANTATRYTVERIMLFNCTGPGEGKTYANQVLACQFKKVPGCIESLTSFTQQAFKYHKNRTSCIITIDTHIAHEKSVKMGDRGLRDPKHFQEPPRHQRSRERRRHQGRLQQDHGHYQVFLRPQLRLHLDHQHSRVHERSLA</sequence>
<organism evidence="2 3">
    <name type="scientific">Synaphobranchus kaupii</name>
    <name type="common">Kaup's arrowtooth eel</name>
    <dbReference type="NCBI Taxonomy" id="118154"/>
    <lineage>
        <taxon>Eukaryota</taxon>
        <taxon>Metazoa</taxon>
        <taxon>Chordata</taxon>
        <taxon>Craniata</taxon>
        <taxon>Vertebrata</taxon>
        <taxon>Euteleostomi</taxon>
        <taxon>Actinopterygii</taxon>
        <taxon>Neopterygii</taxon>
        <taxon>Teleostei</taxon>
        <taxon>Anguilliformes</taxon>
        <taxon>Synaphobranchidae</taxon>
        <taxon>Synaphobranchus</taxon>
    </lineage>
</organism>
<accession>A0A9Q1E5J3</accession>
<feature type="region of interest" description="Disordered" evidence="1">
    <location>
        <begin position="335"/>
        <end position="373"/>
    </location>
</feature>
<protein>
    <submittedName>
        <fullName evidence="2">Uncharacterized protein</fullName>
    </submittedName>
</protein>
<dbReference type="OrthoDB" id="8986976at2759"/>
<comment type="caution">
    <text evidence="2">The sequence shown here is derived from an EMBL/GenBank/DDBJ whole genome shotgun (WGS) entry which is preliminary data.</text>
</comment>
<dbReference type="AlphaFoldDB" id="A0A9Q1E5J3"/>